<protein>
    <submittedName>
        <fullName evidence="1">Pco130633</fullName>
    </submittedName>
</protein>
<dbReference type="AlphaFoldDB" id="A0A0A9DQM0"/>
<name>A0A0A9DQM0_ARUDO</name>
<evidence type="ECO:0000313" key="1">
    <source>
        <dbReference type="EMBL" id="JAD88988.1"/>
    </source>
</evidence>
<reference evidence="1" key="2">
    <citation type="journal article" date="2015" name="Data Brief">
        <title>Shoot transcriptome of the giant reed, Arundo donax.</title>
        <authorList>
            <person name="Barrero R.A."/>
            <person name="Guerrero F.D."/>
            <person name="Moolhuijzen P."/>
            <person name="Goolsby J.A."/>
            <person name="Tidwell J."/>
            <person name="Bellgard S.E."/>
            <person name="Bellgard M.I."/>
        </authorList>
    </citation>
    <scope>NUCLEOTIDE SEQUENCE</scope>
    <source>
        <tissue evidence="1">Shoot tissue taken approximately 20 cm above the soil surface</tissue>
    </source>
</reference>
<dbReference type="EMBL" id="GBRH01208907">
    <property type="protein sequence ID" value="JAD88988.1"/>
    <property type="molecule type" value="Transcribed_RNA"/>
</dbReference>
<proteinExistence type="predicted"/>
<sequence length="131" mass="14904">MEKNRGEDKGELTSGALVGVVVVWSDVAGRYSSPLDRERSLCELSRGSCWLHRCPALLPIRLRVHQVRPDGCRKLGQAVSWKNPMCFFFLFSAIRAEYVSAAYRPRIRIGGVSDTRHGTWEPYSCFRAHTY</sequence>
<accession>A0A0A9DQM0</accession>
<organism evidence="1">
    <name type="scientific">Arundo donax</name>
    <name type="common">Giant reed</name>
    <name type="synonym">Donax arundinaceus</name>
    <dbReference type="NCBI Taxonomy" id="35708"/>
    <lineage>
        <taxon>Eukaryota</taxon>
        <taxon>Viridiplantae</taxon>
        <taxon>Streptophyta</taxon>
        <taxon>Embryophyta</taxon>
        <taxon>Tracheophyta</taxon>
        <taxon>Spermatophyta</taxon>
        <taxon>Magnoliopsida</taxon>
        <taxon>Liliopsida</taxon>
        <taxon>Poales</taxon>
        <taxon>Poaceae</taxon>
        <taxon>PACMAD clade</taxon>
        <taxon>Arundinoideae</taxon>
        <taxon>Arundineae</taxon>
        <taxon>Arundo</taxon>
    </lineage>
</organism>
<reference evidence="1" key="1">
    <citation type="submission" date="2014-09" db="EMBL/GenBank/DDBJ databases">
        <authorList>
            <person name="Magalhaes I.L.F."/>
            <person name="Oliveira U."/>
            <person name="Santos F.R."/>
            <person name="Vidigal T.H.D.A."/>
            <person name="Brescovit A.D."/>
            <person name="Santos A.J."/>
        </authorList>
    </citation>
    <scope>NUCLEOTIDE SEQUENCE</scope>
    <source>
        <tissue evidence="1">Shoot tissue taken approximately 20 cm above the soil surface</tissue>
    </source>
</reference>